<dbReference type="GO" id="GO:0007168">
    <property type="term" value="P:receptor guanylyl cyclase signaling pathway"/>
    <property type="evidence" value="ECO:0007669"/>
    <property type="project" value="TreeGrafter"/>
</dbReference>
<accession>A0A9N8HTJ3</accession>
<dbReference type="Proteomes" id="UP001153069">
    <property type="component" value="Unassembled WGS sequence"/>
</dbReference>
<keyword evidence="11" id="KW-1185">Reference proteome</keyword>
<dbReference type="OrthoDB" id="60033at2759"/>
<keyword evidence="10" id="KW-0675">Receptor</keyword>
<evidence type="ECO:0000256" key="7">
    <source>
        <dbReference type="SAM" id="MobiDB-lite"/>
    </source>
</evidence>
<evidence type="ECO:0000256" key="6">
    <source>
        <dbReference type="ARBA" id="ARBA00023239"/>
    </source>
</evidence>
<dbReference type="PROSITE" id="PS50125">
    <property type="entry name" value="GUANYLATE_CYCLASE_2"/>
    <property type="match status" value="1"/>
</dbReference>
<reference evidence="10" key="1">
    <citation type="submission" date="2020-06" db="EMBL/GenBank/DDBJ databases">
        <authorList>
            <consortium name="Plant Systems Biology data submission"/>
        </authorList>
    </citation>
    <scope>NUCLEOTIDE SEQUENCE</scope>
    <source>
        <strain evidence="10">D6</strain>
    </source>
</reference>
<dbReference type="PANTHER" id="PTHR11920">
    <property type="entry name" value="GUANYLYL CYCLASE"/>
    <property type="match status" value="1"/>
</dbReference>
<dbReference type="Gene3D" id="3.30.70.1230">
    <property type="entry name" value="Nucleotide cyclase"/>
    <property type="match status" value="1"/>
</dbReference>
<dbReference type="GO" id="GO:0004016">
    <property type="term" value="F:adenylate cyclase activity"/>
    <property type="evidence" value="ECO:0007669"/>
    <property type="project" value="TreeGrafter"/>
</dbReference>
<comment type="caution">
    <text evidence="10">The sequence shown here is derived from an EMBL/GenBank/DDBJ whole genome shotgun (WGS) entry which is preliminary data.</text>
</comment>
<comment type="subcellular location">
    <subcellularLocation>
        <location evidence="1">Membrane</location>
    </subcellularLocation>
</comment>
<dbReference type="GO" id="GO:0000166">
    <property type="term" value="F:nucleotide binding"/>
    <property type="evidence" value="ECO:0007669"/>
    <property type="project" value="UniProtKB-KW"/>
</dbReference>
<dbReference type="InterPro" id="IPR001054">
    <property type="entry name" value="A/G_cyclase"/>
</dbReference>
<dbReference type="PANTHER" id="PTHR11920:SF335">
    <property type="entry name" value="GUANYLATE CYCLASE"/>
    <property type="match status" value="1"/>
</dbReference>
<protein>
    <submittedName>
        <fullName evidence="10">Receptor-type guanylate cyclase gcy</fullName>
    </submittedName>
</protein>
<dbReference type="Pfam" id="PF00211">
    <property type="entry name" value="Guanylate_cyc"/>
    <property type="match status" value="1"/>
</dbReference>
<feature type="transmembrane region" description="Helical" evidence="8">
    <location>
        <begin position="460"/>
        <end position="484"/>
    </location>
</feature>
<keyword evidence="3" id="KW-0547">Nucleotide-binding</keyword>
<evidence type="ECO:0000256" key="2">
    <source>
        <dbReference type="ARBA" id="ARBA00022692"/>
    </source>
</evidence>
<evidence type="ECO:0000313" key="11">
    <source>
        <dbReference type="Proteomes" id="UP001153069"/>
    </source>
</evidence>
<feature type="region of interest" description="Disordered" evidence="7">
    <location>
        <begin position="1"/>
        <end position="27"/>
    </location>
</feature>
<feature type="compositionally biased region" description="Basic and acidic residues" evidence="7">
    <location>
        <begin position="1"/>
        <end position="17"/>
    </location>
</feature>
<organism evidence="10 11">
    <name type="scientific">Seminavis robusta</name>
    <dbReference type="NCBI Taxonomy" id="568900"/>
    <lineage>
        <taxon>Eukaryota</taxon>
        <taxon>Sar</taxon>
        <taxon>Stramenopiles</taxon>
        <taxon>Ochrophyta</taxon>
        <taxon>Bacillariophyta</taxon>
        <taxon>Bacillariophyceae</taxon>
        <taxon>Bacillariophycidae</taxon>
        <taxon>Naviculales</taxon>
        <taxon>Naviculaceae</taxon>
        <taxon>Seminavis</taxon>
    </lineage>
</organism>
<evidence type="ECO:0000256" key="1">
    <source>
        <dbReference type="ARBA" id="ARBA00004370"/>
    </source>
</evidence>
<sequence length="799" mass="89430">MMPDHIQQDHDMSEASEHMYATSSNVDSQRKEERDVIAKQESQIVFVFRLLVVTVLVISAVTVSLGVYFYTTGQEKTSFEARFDSDATKILETIGTSFEQTLGSTDAFITQLIAYARYSNSSWPYVTMPAFAIHATKLLKLSKAFYFSVYPFVEPSQHDEWLDYTNETNGWIYESLDIQARDKDWWGATETEWSHRHEIYSSGGKKADEPHDYMHEIYSSGGKKADEPHDYMNNFLPSWQVHPMVPSAGYGFPYNYDIWDIPELAQAILYADEHKRVVVSPQVNAVYDPTSEESIDSAAGQNYWASSYTHPDLDNAEPFSVITFPIYDSLESVTLDLSKNHTFVGIVTFSLYWRELIQNILPKGSDGAIVVFEDPCAPAFTYRLDGPKATWLGPGDLHDPAYDHMKHSATLPDIANVHGQQEGSYSTYTGLPIAEDFCTRTISVYPSSAMEDHHQTEDPVLFTIVAACIFLFTSAIFIIYDFWVNRRQRIVMQRALASGAIVSSLFPENVRKQLYKEEEHKKENEKAIKDFMFPKMGTNESSTMQDGSLTSSRPIADHFENTTILFADLVGFTAWSASRQPVEVFELLESVYGQFDKIALRRKVFKVETIGDCYVAVTGIPNPQKNHAAIMGRFASDCMVELRQVTRNLADKLGEDTIKLSMRGGLHSGSVTAGVLRGEKGRFQLFGDAVNTAARMEQNGAAGKIHISQECADALRMVGKGKWLVPREDKIIAKGKGELDSFWLVMSNGAETMSQGTGISSDCAAHFRTTGSSFGLPPPLDSSIAHQDVNGDFEKVVDV</sequence>
<evidence type="ECO:0000256" key="3">
    <source>
        <dbReference type="ARBA" id="ARBA00022741"/>
    </source>
</evidence>
<proteinExistence type="predicted"/>
<evidence type="ECO:0000256" key="5">
    <source>
        <dbReference type="ARBA" id="ARBA00023136"/>
    </source>
</evidence>
<evidence type="ECO:0000256" key="8">
    <source>
        <dbReference type="SAM" id="Phobius"/>
    </source>
</evidence>
<dbReference type="EMBL" id="CAICTM010001518">
    <property type="protein sequence ID" value="CAB9524305.1"/>
    <property type="molecule type" value="Genomic_DNA"/>
</dbReference>
<feature type="domain" description="Guanylate cyclase" evidence="9">
    <location>
        <begin position="563"/>
        <end position="697"/>
    </location>
</feature>
<dbReference type="SUPFAM" id="SSF55073">
    <property type="entry name" value="Nucleotide cyclase"/>
    <property type="match status" value="1"/>
</dbReference>
<dbReference type="GO" id="GO:0035556">
    <property type="term" value="P:intracellular signal transduction"/>
    <property type="evidence" value="ECO:0007669"/>
    <property type="project" value="InterPro"/>
</dbReference>
<dbReference type="InterPro" id="IPR050401">
    <property type="entry name" value="Cyclic_nucleotide_synthase"/>
</dbReference>
<dbReference type="CDD" id="cd07302">
    <property type="entry name" value="CHD"/>
    <property type="match status" value="1"/>
</dbReference>
<dbReference type="InterPro" id="IPR029787">
    <property type="entry name" value="Nucleotide_cyclase"/>
</dbReference>
<keyword evidence="2 8" id="KW-0812">Transmembrane</keyword>
<dbReference type="GO" id="GO:0001653">
    <property type="term" value="F:peptide receptor activity"/>
    <property type="evidence" value="ECO:0007669"/>
    <property type="project" value="TreeGrafter"/>
</dbReference>
<evidence type="ECO:0000256" key="4">
    <source>
        <dbReference type="ARBA" id="ARBA00022989"/>
    </source>
</evidence>
<keyword evidence="4 8" id="KW-1133">Transmembrane helix</keyword>
<name>A0A9N8HTJ3_9STRA</name>
<gene>
    <name evidence="10" type="ORF">SEMRO_1520_G279370.1</name>
</gene>
<keyword evidence="6" id="KW-0456">Lyase</keyword>
<dbReference type="GO" id="GO:0004383">
    <property type="term" value="F:guanylate cyclase activity"/>
    <property type="evidence" value="ECO:0007669"/>
    <property type="project" value="TreeGrafter"/>
</dbReference>
<dbReference type="GO" id="GO:0005886">
    <property type="term" value="C:plasma membrane"/>
    <property type="evidence" value="ECO:0007669"/>
    <property type="project" value="TreeGrafter"/>
</dbReference>
<keyword evidence="5 8" id="KW-0472">Membrane</keyword>
<dbReference type="SMART" id="SM00044">
    <property type="entry name" value="CYCc"/>
    <property type="match status" value="1"/>
</dbReference>
<evidence type="ECO:0000313" key="10">
    <source>
        <dbReference type="EMBL" id="CAB9524305.1"/>
    </source>
</evidence>
<evidence type="ECO:0000259" key="9">
    <source>
        <dbReference type="PROSITE" id="PS50125"/>
    </source>
</evidence>
<dbReference type="AlphaFoldDB" id="A0A9N8HTJ3"/>
<feature type="transmembrane region" description="Helical" evidence="8">
    <location>
        <begin position="44"/>
        <end position="70"/>
    </location>
</feature>